<feature type="transmembrane region" description="Helical" evidence="1">
    <location>
        <begin position="56"/>
        <end position="77"/>
    </location>
</feature>
<evidence type="ECO:0000256" key="1">
    <source>
        <dbReference type="SAM" id="Phobius"/>
    </source>
</evidence>
<dbReference type="AlphaFoldDB" id="A0A1C4U224"/>
<gene>
    <name evidence="2" type="ORF">GA0070607_0030</name>
</gene>
<dbReference type="Proteomes" id="UP000198243">
    <property type="component" value="Chromosome I"/>
</dbReference>
<feature type="transmembrane region" description="Helical" evidence="1">
    <location>
        <begin position="26"/>
        <end position="50"/>
    </location>
</feature>
<proteinExistence type="predicted"/>
<protein>
    <submittedName>
        <fullName evidence="2">Uncharacterized protein</fullName>
    </submittedName>
</protein>
<keyword evidence="1" id="KW-1133">Transmembrane helix</keyword>
<sequence length="109" mass="12065">MACMLPIEDDALLGIRRSAVYRTAVWLARLANLVLLPVVVWGIVSVAQIAPTLPQPVFMGAWAVGCVTLVPAVVLFYRSGISFGRRGLTWVTDERVGNAVLRDVFWLRR</sequence>
<keyword evidence="1" id="KW-0812">Transmembrane</keyword>
<accession>A0A1C4U224</accession>
<keyword evidence="1" id="KW-0472">Membrane</keyword>
<name>A0A1C4U224_9ACTN</name>
<evidence type="ECO:0000313" key="2">
    <source>
        <dbReference type="EMBL" id="SCE65694.1"/>
    </source>
</evidence>
<evidence type="ECO:0000313" key="3">
    <source>
        <dbReference type="Proteomes" id="UP000198243"/>
    </source>
</evidence>
<organism evidence="2 3">
    <name type="scientific">Micromonospora coriariae</name>
    <dbReference type="NCBI Taxonomy" id="285665"/>
    <lineage>
        <taxon>Bacteria</taxon>
        <taxon>Bacillati</taxon>
        <taxon>Actinomycetota</taxon>
        <taxon>Actinomycetes</taxon>
        <taxon>Micromonosporales</taxon>
        <taxon>Micromonosporaceae</taxon>
        <taxon>Micromonospora</taxon>
    </lineage>
</organism>
<reference evidence="3" key="1">
    <citation type="submission" date="2016-06" db="EMBL/GenBank/DDBJ databases">
        <authorList>
            <person name="Varghese N."/>
            <person name="Submissions Spin"/>
        </authorList>
    </citation>
    <scope>NUCLEOTIDE SEQUENCE [LARGE SCALE GENOMIC DNA]</scope>
    <source>
        <strain evidence="3">DSM 44875</strain>
    </source>
</reference>
<dbReference type="EMBL" id="LT607412">
    <property type="protein sequence ID" value="SCE65694.1"/>
    <property type="molecule type" value="Genomic_DNA"/>
</dbReference>
<keyword evidence="3" id="KW-1185">Reference proteome</keyword>